<evidence type="ECO:0000313" key="1">
    <source>
        <dbReference type="EMBL" id="SVE17822.1"/>
    </source>
</evidence>
<accession>A0A383BCY2</accession>
<protein>
    <submittedName>
        <fullName evidence="1">Uncharacterized protein</fullName>
    </submittedName>
</protein>
<dbReference type="EMBL" id="UINC01199409">
    <property type="protein sequence ID" value="SVE17822.1"/>
    <property type="molecule type" value="Genomic_DNA"/>
</dbReference>
<gene>
    <name evidence="1" type="ORF">METZ01_LOCUS470676</name>
</gene>
<dbReference type="AlphaFoldDB" id="A0A383BCY2"/>
<sequence length="214" mass="24862">EVPSAPFFSGDVAHISTGEIRIDKQSSDFVRVDEDDSHRIIFKPNAEVPSIKTKTCDLEKYKKEMKVVNDFIENNFLDLILNSELLSGWQHWQIVYQLEIFGQEESQAWTIDFGQTDKPKLHKGDLGKINLYEGISSSEMCALVEGTTSWDYVTLCGNYRTFNNIYRITDGGFELPPEDKSNYALEPLMDIFPWDKDMDRRKFMRDVQRWKGKV</sequence>
<feature type="non-terminal residue" evidence="1">
    <location>
        <position position="1"/>
    </location>
</feature>
<organism evidence="1">
    <name type="scientific">marine metagenome</name>
    <dbReference type="NCBI Taxonomy" id="408172"/>
    <lineage>
        <taxon>unclassified sequences</taxon>
        <taxon>metagenomes</taxon>
        <taxon>ecological metagenomes</taxon>
    </lineage>
</organism>
<name>A0A383BCY2_9ZZZZ</name>
<reference evidence="1" key="1">
    <citation type="submission" date="2018-05" db="EMBL/GenBank/DDBJ databases">
        <authorList>
            <person name="Lanie J.A."/>
            <person name="Ng W.-L."/>
            <person name="Kazmierczak K.M."/>
            <person name="Andrzejewski T.M."/>
            <person name="Davidsen T.M."/>
            <person name="Wayne K.J."/>
            <person name="Tettelin H."/>
            <person name="Glass J.I."/>
            <person name="Rusch D."/>
            <person name="Podicherti R."/>
            <person name="Tsui H.-C.T."/>
            <person name="Winkler M.E."/>
        </authorList>
    </citation>
    <scope>NUCLEOTIDE SEQUENCE</scope>
</reference>
<proteinExistence type="predicted"/>